<keyword evidence="2" id="KW-1185">Reference proteome</keyword>
<name>A0A1R2AWG0_9CILI</name>
<organism evidence="1 2">
    <name type="scientific">Stentor coeruleus</name>
    <dbReference type="NCBI Taxonomy" id="5963"/>
    <lineage>
        <taxon>Eukaryota</taxon>
        <taxon>Sar</taxon>
        <taxon>Alveolata</taxon>
        <taxon>Ciliophora</taxon>
        <taxon>Postciliodesmatophora</taxon>
        <taxon>Heterotrichea</taxon>
        <taxon>Heterotrichida</taxon>
        <taxon>Stentoridae</taxon>
        <taxon>Stentor</taxon>
    </lineage>
</organism>
<accession>A0A1R2AWG0</accession>
<evidence type="ECO:0000313" key="1">
    <source>
        <dbReference type="EMBL" id="OMJ68856.1"/>
    </source>
</evidence>
<sequence length="282" mass="31850">MGCNQSVDSDILVHVNLNSPIFNSENISVKSTVRTLFKDLCKKVILDNINSNYSPKALSYRITFKGKEYSLEDSNRIYDLRLQSNDTLTIVGIPMEIKKSNVLITYCSQTSRHETEKEVSKLALIKTIVEKPNSKVIYGQLELDHDQKFDDYDIPSNTRLHILEDGHNINEIQLWKIKKSGLILEALCLNINCSAFKQRIIINLGFGEFDINAEISQDNEKQCGCCGAVLGKVCKVGYAHCVVIYTAVLSDGSCKEVVNRIKMHSEENMNSLPGYVNIMKYI</sequence>
<proteinExistence type="predicted"/>
<dbReference type="AlphaFoldDB" id="A0A1R2AWG0"/>
<dbReference type="Proteomes" id="UP000187209">
    <property type="component" value="Unassembled WGS sequence"/>
</dbReference>
<dbReference type="EMBL" id="MPUH01001271">
    <property type="protein sequence ID" value="OMJ68856.1"/>
    <property type="molecule type" value="Genomic_DNA"/>
</dbReference>
<evidence type="ECO:0008006" key="3">
    <source>
        <dbReference type="Google" id="ProtNLM"/>
    </source>
</evidence>
<reference evidence="1 2" key="1">
    <citation type="submission" date="2016-11" db="EMBL/GenBank/DDBJ databases">
        <title>The macronuclear genome of Stentor coeruleus: a giant cell with tiny introns.</title>
        <authorList>
            <person name="Slabodnick M."/>
            <person name="Ruby J.G."/>
            <person name="Reiff S.B."/>
            <person name="Swart E.C."/>
            <person name="Gosai S."/>
            <person name="Prabakaran S."/>
            <person name="Witkowska E."/>
            <person name="Larue G.E."/>
            <person name="Fisher S."/>
            <person name="Freeman R.M."/>
            <person name="Gunawardena J."/>
            <person name="Chu W."/>
            <person name="Stover N.A."/>
            <person name="Gregory B.D."/>
            <person name="Nowacki M."/>
            <person name="Derisi J."/>
            <person name="Roy S.W."/>
            <person name="Marshall W.F."/>
            <person name="Sood P."/>
        </authorList>
    </citation>
    <scope>NUCLEOTIDE SEQUENCE [LARGE SCALE GENOMIC DNA]</scope>
    <source>
        <strain evidence="1">WM001</strain>
    </source>
</reference>
<dbReference type="OrthoDB" id="322649at2759"/>
<evidence type="ECO:0000313" key="2">
    <source>
        <dbReference type="Proteomes" id="UP000187209"/>
    </source>
</evidence>
<gene>
    <name evidence="1" type="ORF">SteCoe_33567</name>
</gene>
<comment type="caution">
    <text evidence="1">The sequence shown here is derived from an EMBL/GenBank/DDBJ whole genome shotgun (WGS) entry which is preliminary data.</text>
</comment>
<protein>
    <recommendedName>
        <fullName evidence="3">Ubiquitin-like domain-containing protein</fullName>
    </recommendedName>
</protein>